<keyword evidence="2" id="KW-1185">Reference proteome</keyword>
<dbReference type="OrthoDB" id="1303430at2759"/>
<accession>A0A830BEC7</accession>
<evidence type="ECO:0000313" key="1">
    <source>
        <dbReference type="EMBL" id="GFP83124.1"/>
    </source>
</evidence>
<name>A0A830BEC7_9LAMI</name>
<proteinExistence type="predicted"/>
<dbReference type="Proteomes" id="UP000653305">
    <property type="component" value="Unassembled WGS sequence"/>
</dbReference>
<gene>
    <name evidence="1" type="ORF">PHJA_000455800</name>
</gene>
<evidence type="ECO:0000313" key="2">
    <source>
        <dbReference type="Proteomes" id="UP000653305"/>
    </source>
</evidence>
<dbReference type="AlphaFoldDB" id="A0A830BEC7"/>
<protein>
    <submittedName>
        <fullName evidence="1">Uncharacterized protein</fullName>
    </submittedName>
</protein>
<dbReference type="InterPro" id="IPR000408">
    <property type="entry name" value="Reg_chr_condens"/>
</dbReference>
<organism evidence="1 2">
    <name type="scientific">Phtheirospermum japonicum</name>
    <dbReference type="NCBI Taxonomy" id="374723"/>
    <lineage>
        <taxon>Eukaryota</taxon>
        <taxon>Viridiplantae</taxon>
        <taxon>Streptophyta</taxon>
        <taxon>Embryophyta</taxon>
        <taxon>Tracheophyta</taxon>
        <taxon>Spermatophyta</taxon>
        <taxon>Magnoliopsida</taxon>
        <taxon>eudicotyledons</taxon>
        <taxon>Gunneridae</taxon>
        <taxon>Pentapetalae</taxon>
        <taxon>asterids</taxon>
        <taxon>lamiids</taxon>
        <taxon>Lamiales</taxon>
        <taxon>Orobanchaceae</taxon>
        <taxon>Orobanchaceae incertae sedis</taxon>
        <taxon>Phtheirospermum</taxon>
    </lineage>
</organism>
<sequence>MANNEDLALGLEELNERRFGAGIGGIEASSKHRRGGLALSLFFQLRSPTWKSWQFGRRDHGLLRYRRMVTTGHPTQVPINIPPPKDLNGADAKGHWCATLVACGTHHTLAIVEWRDQESDRLRPTGIRLDIFMFCCTI</sequence>
<comment type="caution">
    <text evidence="1">The sequence shown here is derived from an EMBL/GenBank/DDBJ whole genome shotgun (WGS) entry which is preliminary data.</text>
</comment>
<dbReference type="PROSITE" id="PS00626">
    <property type="entry name" value="RCC1_2"/>
    <property type="match status" value="1"/>
</dbReference>
<reference evidence="1" key="1">
    <citation type="submission" date="2020-07" db="EMBL/GenBank/DDBJ databases">
        <title>Ethylene signaling mediates host invasion by parasitic plants.</title>
        <authorList>
            <person name="Yoshida S."/>
        </authorList>
    </citation>
    <scope>NUCLEOTIDE SEQUENCE</scope>
    <source>
        <strain evidence="1">Okayama</strain>
    </source>
</reference>
<dbReference type="EMBL" id="BMAC01000058">
    <property type="protein sequence ID" value="GFP83124.1"/>
    <property type="molecule type" value="Genomic_DNA"/>
</dbReference>